<dbReference type="InterPro" id="IPR028958">
    <property type="entry name" value="Imm42"/>
</dbReference>
<proteinExistence type="predicted"/>
<dbReference type="AlphaFoldDB" id="A0AAE3T6Z0"/>
<dbReference type="EMBL" id="JAIVEX010000010">
    <property type="protein sequence ID" value="MDB0523799.1"/>
    <property type="molecule type" value="Genomic_DNA"/>
</dbReference>
<evidence type="ECO:0000313" key="1">
    <source>
        <dbReference type="EMBL" id="MDB0523799.1"/>
    </source>
</evidence>
<organism evidence="1 2">
    <name type="scientific">Ralstonia solanacearum</name>
    <name type="common">Pseudomonas solanacearum</name>
    <dbReference type="NCBI Taxonomy" id="305"/>
    <lineage>
        <taxon>Bacteria</taxon>
        <taxon>Pseudomonadati</taxon>
        <taxon>Pseudomonadota</taxon>
        <taxon>Betaproteobacteria</taxon>
        <taxon>Burkholderiales</taxon>
        <taxon>Burkholderiaceae</taxon>
        <taxon>Ralstonia</taxon>
        <taxon>Ralstonia solanacearum species complex</taxon>
    </lineage>
</organism>
<comment type="caution">
    <text evidence="1">The sequence shown here is derived from an EMBL/GenBank/DDBJ whole genome shotgun (WGS) entry which is preliminary data.</text>
</comment>
<name>A0AAE3T6Z0_RALSL</name>
<protein>
    <submittedName>
        <fullName evidence="1">Immunity 42 family protein</fullName>
    </submittedName>
</protein>
<reference evidence="1" key="1">
    <citation type="submission" date="2021-09" db="EMBL/GenBank/DDBJ databases">
        <title>Genomic analysis of Ralstonia spp.</title>
        <authorList>
            <person name="Aburjaile F."/>
            <person name="Ariute J.C."/>
            <person name="Pais A.K.L."/>
            <person name="Albuquerque G.M.R."/>
            <person name="Silva A.M.F."/>
            <person name="Brenig B."/>
            <person name="Azevedo V."/>
            <person name="Matiuzzi M."/>
            <person name="Ramos R."/>
            <person name="Goes-Neto A."/>
            <person name="Soares S."/>
            <person name="Iseppon A.M.B."/>
            <person name="Souza E."/>
            <person name="Gama M."/>
        </authorList>
    </citation>
    <scope>NUCLEOTIDE SEQUENCE</scope>
    <source>
        <strain evidence="1">B4</strain>
    </source>
</reference>
<accession>A0AAE3T6Z0</accession>
<evidence type="ECO:0000313" key="2">
    <source>
        <dbReference type="Proteomes" id="UP001143674"/>
    </source>
</evidence>
<dbReference type="Proteomes" id="UP001143674">
    <property type="component" value="Unassembled WGS sequence"/>
</dbReference>
<sequence length="160" mass="17816">MIVGDPYVFAIWLDVVDSWSSGRFRNGCLSYFINGKVVLSTNSTIGTDVALLESMECLKADAEDARLFELSASKAYAELYDRAFPSMDSTAEDSDYKHFVSPPSLMDEGHIFFLIESGEVAKLVYGFKGDASSITENSMRRGDFQAIVRGVIERWKKSPL</sequence>
<dbReference type="RefSeq" id="WP_184849591.1">
    <property type="nucleotide sequence ID" value="NZ_JABZEH010000001.1"/>
</dbReference>
<dbReference type="Pfam" id="PF15593">
    <property type="entry name" value="Imm42"/>
    <property type="match status" value="1"/>
</dbReference>
<gene>
    <name evidence="1" type="ORF">LBW55_19535</name>
</gene>